<evidence type="ECO:0000313" key="2">
    <source>
        <dbReference type="EMBL" id="MBC8755907.1"/>
    </source>
</evidence>
<evidence type="ECO:0000256" key="1">
    <source>
        <dbReference type="SAM" id="SignalP"/>
    </source>
</evidence>
<dbReference type="Proteomes" id="UP000619238">
    <property type="component" value="Unassembled WGS sequence"/>
</dbReference>
<proteinExistence type="predicted"/>
<feature type="signal peptide" evidence="1">
    <location>
        <begin position="1"/>
        <end position="21"/>
    </location>
</feature>
<dbReference type="RefSeq" id="WP_187562950.1">
    <property type="nucleotide sequence ID" value="NZ_JACGWS010000009.1"/>
</dbReference>
<gene>
    <name evidence="2" type="ORF">H2O64_14610</name>
</gene>
<accession>A0ABR7QBG2</accession>
<name>A0ABR7QBG2_9FLAO</name>
<feature type="chain" id="PRO_5047405835" description="DUF4837 family protein" evidence="1">
    <location>
        <begin position="22"/>
        <end position="349"/>
    </location>
</feature>
<keyword evidence="3" id="KW-1185">Reference proteome</keyword>
<sequence length="349" mass="39819">MKTKALKMAAFMGLVLTFVFACSPKESSDELAEATTSEVLASKQSVVFIAGYDKGSSTYYKDATAHFQGLSYTIVDDAFSLQEIIAWLNKNHHKQDYSEIHIVNKGNSKKGLSLETTIHGELLSQKSLLNCLKEGKLPKLENVLAKDSKLVFHTSELGKDTDLLNILKQTFTANYQPKVFATQHATVFNGQFQKHFLAKAFYGYYPTAQSPGNVDLSKQFIRKYPLEDIHWLDAIRTKEEEEPGKAFAYKFNIPVRWEIEFSDDEDVPSLADANEIMDWIDDNQEYKNRITDMGISIEKFRWNAVKVGQKVIIKGKTTAVCVLKPMMQRNNPLSYVRTEFDNQRYYTQL</sequence>
<organism evidence="2 3">
    <name type="scientific">Kordia aestuariivivens</name>
    <dbReference type="NCBI Taxonomy" id="2759037"/>
    <lineage>
        <taxon>Bacteria</taxon>
        <taxon>Pseudomonadati</taxon>
        <taxon>Bacteroidota</taxon>
        <taxon>Flavobacteriia</taxon>
        <taxon>Flavobacteriales</taxon>
        <taxon>Flavobacteriaceae</taxon>
        <taxon>Kordia</taxon>
    </lineage>
</organism>
<protein>
    <recommendedName>
        <fullName evidence="4">DUF4837 family protein</fullName>
    </recommendedName>
</protein>
<comment type="caution">
    <text evidence="2">The sequence shown here is derived from an EMBL/GenBank/DDBJ whole genome shotgun (WGS) entry which is preliminary data.</text>
</comment>
<reference evidence="2 3" key="1">
    <citation type="submission" date="2020-07" db="EMBL/GenBank/DDBJ databases">
        <title>Description of Kordia aestuariivivens sp. nov., isolated from a tidal flat.</title>
        <authorList>
            <person name="Park S."/>
            <person name="Yoon J.-H."/>
        </authorList>
    </citation>
    <scope>NUCLEOTIDE SEQUENCE [LARGE SCALE GENOMIC DNA]</scope>
    <source>
        <strain evidence="2 3">YSTF-M3</strain>
    </source>
</reference>
<keyword evidence="1" id="KW-0732">Signal</keyword>
<dbReference type="EMBL" id="JACGWS010000009">
    <property type="protein sequence ID" value="MBC8755907.1"/>
    <property type="molecule type" value="Genomic_DNA"/>
</dbReference>
<evidence type="ECO:0008006" key="4">
    <source>
        <dbReference type="Google" id="ProtNLM"/>
    </source>
</evidence>
<dbReference type="PROSITE" id="PS51257">
    <property type="entry name" value="PROKAR_LIPOPROTEIN"/>
    <property type="match status" value="1"/>
</dbReference>
<evidence type="ECO:0000313" key="3">
    <source>
        <dbReference type="Proteomes" id="UP000619238"/>
    </source>
</evidence>